<proteinExistence type="predicted"/>
<protein>
    <submittedName>
        <fullName evidence="1">Uncharacterized protein</fullName>
    </submittedName>
</protein>
<evidence type="ECO:0000313" key="1">
    <source>
        <dbReference type="EMBL" id="GKG99441.1"/>
    </source>
</evidence>
<accession>A0A413LCS9</accession>
<sequence>MSFGQATRNRFEQLRKMGQNVPKIMEEVAEGATIAAVERATELTPPNGAAIAGTGTRTGEMAEAWTVDSVTKPVMTAASARTMLANNMQYASYVNDGHDMDEHYVPGLHIDSINGGIYFDLNQKGGIVVGTKTKYVKGKYMKQAAIGRYRKIVRMELDKRIKENFK</sequence>
<gene>
    <name evidence="1" type="ORF">CE91St55_14230</name>
</gene>
<name>A0A413LCS9_9FIRM</name>
<dbReference type="Proteomes" id="UP001055091">
    <property type="component" value="Unassembled WGS sequence"/>
</dbReference>
<dbReference type="EMBL" id="BQNJ01000001">
    <property type="protein sequence ID" value="GKG99441.1"/>
    <property type="molecule type" value="Genomic_DNA"/>
</dbReference>
<organism evidence="1 2">
    <name type="scientific">Hungatella hathewayi</name>
    <dbReference type="NCBI Taxonomy" id="154046"/>
    <lineage>
        <taxon>Bacteria</taxon>
        <taxon>Bacillati</taxon>
        <taxon>Bacillota</taxon>
        <taxon>Clostridia</taxon>
        <taxon>Lachnospirales</taxon>
        <taxon>Lachnospiraceae</taxon>
        <taxon>Hungatella</taxon>
    </lineage>
</organism>
<dbReference type="RefSeq" id="WP_118042861.1">
    <property type="nucleotide sequence ID" value="NZ_BQNJ01000001.1"/>
</dbReference>
<dbReference type="AlphaFoldDB" id="A0A413LCS9"/>
<comment type="caution">
    <text evidence="1">The sequence shown here is derived from an EMBL/GenBank/DDBJ whole genome shotgun (WGS) entry which is preliminary data.</text>
</comment>
<reference evidence="1" key="1">
    <citation type="submission" date="2022-01" db="EMBL/GenBank/DDBJ databases">
        <title>Novel bile acid biosynthetic pathways are enriched in the microbiome of centenarians.</title>
        <authorList>
            <person name="Sato Y."/>
            <person name="Atarashi K."/>
            <person name="Plichta R.D."/>
            <person name="Arai Y."/>
            <person name="Sasajima S."/>
            <person name="Kearney M.S."/>
            <person name="Suda W."/>
            <person name="Takeshita K."/>
            <person name="Sasaki T."/>
            <person name="Okamoto S."/>
            <person name="Skelly N.A."/>
            <person name="Okamura Y."/>
            <person name="Vlamakis H."/>
            <person name="Li Y."/>
            <person name="Tanoue T."/>
            <person name="Takei H."/>
            <person name="Nittono H."/>
            <person name="Narushima S."/>
            <person name="Irie J."/>
            <person name="Itoh H."/>
            <person name="Moriya K."/>
            <person name="Sugiura Y."/>
            <person name="Suematsu M."/>
            <person name="Moritoki N."/>
            <person name="Shibata S."/>
            <person name="Littman R.D."/>
            <person name="Fischbach A.M."/>
            <person name="Uwamino Y."/>
            <person name="Inoue T."/>
            <person name="Honda A."/>
            <person name="Hattori M."/>
            <person name="Murai T."/>
            <person name="Xavier J.R."/>
            <person name="Hirose N."/>
            <person name="Honda K."/>
        </authorList>
    </citation>
    <scope>NUCLEOTIDE SEQUENCE</scope>
    <source>
        <strain evidence="1">CE91-St55</strain>
    </source>
</reference>
<evidence type="ECO:0000313" key="2">
    <source>
        <dbReference type="Proteomes" id="UP001055091"/>
    </source>
</evidence>